<keyword evidence="3" id="KW-1185">Reference proteome</keyword>
<sequence>MMSDIDNLDQTNHDDGPYDEKNFEVYDKYDQDNDNKVLNQHKMGKLISEKYLPDFINEDVFFIGEIVSRQDNLISLKSVNGNYVECVIKDKLINAYTKYVGIKGTVSEDLKIVETRGVIQLDEVNFEVVNEYVNICMENSNSEVFLSSY</sequence>
<dbReference type="OrthoDB" id="368957at2759"/>
<dbReference type="GeneID" id="24266331"/>
<name>A0A0D9QTW2_PLAFR</name>
<dbReference type="OMA" id="NCVECII"/>
<dbReference type="RefSeq" id="XP_012334078.1">
    <property type="nucleotide sequence ID" value="XM_012478655.1"/>
</dbReference>
<dbReference type="VEuPathDB" id="PlasmoDB:AK88_01017"/>
<organism evidence="2 3">
    <name type="scientific">Plasmodium fragile</name>
    <dbReference type="NCBI Taxonomy" id="5857"/>
    <lineage>
        <taxon>Eukaryota</taxon>
        <taxon>Sar</taxon>
        <taxon>Alveolata</taxon>
        <taxon>Apicomplexa</taxon>
        <taxon>Aconoidasida</taxon>
        <taxon>Haemosporida</taxon>
        <taxon>Plasmodiidae</taxon>
        <taxon>Plasmodium</taxon>
        <taxon>Plasmodium (Plasmodium)</taxon>
    </lineage>
</organism>
<reference evidence="2 3" key="1">
    <citation type="submission" date="2014-03" db="EMBL/GenBank/DDBJ databases">
        <title>The Genome Sequence of Plasmodium fragile nilgiri.</title>
        <authorList>
            <consortium name="The Broad Institute Genomics Platform"/>
            <consortium name="The Broad Institute Genome Sequencing Center for Infectious Disease"/>
            <person name="Neafsey D."/>
            <person name="Duraisingh M."/>
            <person name="Young S.K."/>
            <person name="Zeng Q."/>
            <person name="Gargeya S."/>
            <person name="Abouelleil A."/>
            <person name="Alvarado L."/>
            <person name="Chapman S.B."/>
            <person name="Gainer-Dewar J."/>
            <person name="Goldberg J."/>
            <person name="Griggs A."/>
            <person name="Gujja S."/>
            <person name="Hansen M."/>
            <person name="Howarth C."/>
            <person name="Imamovic A."/>
            <person name="Larimer J."/>
            <person name="Pearson M."/>
            <person name="Poon T.W."/>
            <person name="Priest M."/>
            <person name="Roberts A."/>
            <person name="Saif S."/>
            <person name="Shea T."/>
            <person name="Sykes S."/>
            <person name="Wortman J."/>
            <person name="Nusbaum C."/>
            <person name="Birren B."/>
        </authorList>
    </citation>
    <scope>NUCLEOTIDE SEQUENCE [LARGE SCALE GENOMIC DNA]</scope>
    <source>
        <strain evidence="3">nilgiri</strain>
    </source>
</reference>
<feature type="region of interest" description="Disordered" evidence="1">
    <location>
        <begin position="1"/>
        <end position="21"/>
    </location>
</feature>
<dbReference type="EMBL" id="KQ001652">
    <property type="protein sequence ID" value="KJP89351.1"/>
    <property type="molecule type" value="Genomic_DNA"/>
</dbReference>
<dbReference type="InterPro" id="IPR012340">
    <property type="entry name" value="NA-bd_OB-fold"/>
</dbReference>
<evidence type="ECO:0000256" key="1">
    <source>
        <dbReference type="SAM" id="MobiDB-lite"/>
    </source>
</evidence>
<dbReference type="SUPFAM" id="SSF50249">
    <property type="entry name" value="Nucleic acid-binding proteins"/>
    <property type="match status" value="1"/>
</dbReference>
<protein>
    <submittedName>
        <fullName evidence="2">Uncharacterized protein</fullName>
    </submittedName>
</protein>
<gene>
    <name evidence="2" type="ORF">AK88_01017</name>
</gene>
<evidence type="ECO:0000313" key="3">
    <source>
        <dbReference type="Proteomes" id="UP000054561"/>
    </source>
</evidence>
<evidence type="ECO:0000313" key="2">
    <source>
        <dbReference type="EMBL" id="KJP89351.1"/>
    </source>
</evidence>
<feature type="compositionally biased region" description="Basic and acidic residues" evidence="1">
    <location>
        <begin position="11"/>
        <end position="21"/>
    </location>
</feature>
<dbReference type="AlphaFoldDB" id="A0A0D9QTW2"/>
<dbReference type="Gene3D" id="2.40.50.140">
    <property type="entry name" value="Nucleic acid-binding proteins"/>
    <property type="match status" value="1"/>
</dbReference>
<accession>A0A0D9QTW2</accession>
<proteinExistence type="predicted"/>
<dbReference type="Proteomes" id="UP000054561">
    <property type="component" value="Unassembled WGS sequence"/>
</dbReference>